<dbReference type="PIRSF" id="PIRSF001589">
    <property type="entry name" value="Asn_synthetase_glu-h"/>
    <property type="match status" value="1"/>
</dbReference>
<dbReference type="CDD" id="cd01991">
    <property type="entry name" value="Asn_synthase_B_C"/>
    <property type="match status" value="1"/>
</dbReference>
<proteinExistence type="predicted"/>
<dbReference type="InterPro" id="IPR014729">
    <property type="entry name" value="Rossmann-like_a/b/a_fold"/>
</dbReference>
<evidence type="ECO:0000256" key="4">
    <source>
        <dbReference type="ARBA" id="ARBA00022605"/>
    </source>
</evidence>
<dbReference type="Gene3D" id="3.40.50.620">
    <property type="entry name" value="HUPs"/>
    <property type="match status" value="1"/>
</dbReference>
<comment type="catalytic activity">
    <reaction evidence="9">
        <text>L-aspartate + L-glutamine + ATP + H2O = L-asparagine + L-glutamate + AMP + diphosphate + H(+)</text>
        <dbReference type="Rhea" id="RHEA:12228"/>
        <dbReference type="ChEBI" id="CHEBI:15377"/>
        <dbReference type="ChEBI" id="CHEBI:15378"/>
        <dbReference type="ChEBI" id="CHEBI:29985"/>
        <dbReference type="ChEBI" id="CHEBI:29991"/>
        <dbReference type="ChEBI" id="CHEBI:30616"/>
        <dbReference type="ChEBI" id="CHEBI:33019"/>
        <dbReference type="ChEBI" id="CHEBI:58048"/>
        <dbReference type="ChEBI" id="CHEBI:58359"/>
        <dbReference type="ChEBI" id="CHEBI:456215"/>
        <dbReference type="EC" id="6.3.5.4"/>
    </reaction>
</comment>
<evidence type="ECO:0000256" key="8">
    <source>
        <dbReference type="ARBA" id="ARBA00030234"/>
    </source>
</evidence>
<sequence>MCGIWAYISAIKKDYYDAYFKKISHRGPDASSYISLPDISIGFHRLAIVEKSFKGMQPFYDKNIIFVCNGEIYNYIDLNIKYGITECNNDCQCILELYKKLSFSDFINVLSKELIGEFAFLLFEFDENNRLSKIIGSRDVFGVRPLYYAKNNDKDFMFSSELKGIAPEFTDVKEFPCGNVYYFDYINEFEQYYDISNNIYDTKVDPSYDLSKIKDTLIDAVKIRLMADNPDEIGFFLSGGLDSSIICSIASKLLYPKKIRTFSIGFKDSTDLPYAKKVANFINSQHKEIIITENDALSVIDEVIYATCSYDITTIRASCGQFLLSKYIKEYTNIKVIINGDGSDEVLGGYIFNYYAPDAESFHKSCLTYTKEIHMYDGRRLDRCLAYFGLEARVPFLDVNFVKTIWSIPPKMRMPTYSNCEKFLLRQVFNDNIHLPIDCLYRKKEAFSDGISSKDKSWFSIINNKMENENIKDLKGCPSKEACYYKNKFIDFFGESRVSIIPHYWQPNFKNADVYIDPSARVLNVY</sequence>
<dbReference type="SUPFAM" id="SSF56235">
    <property type="entry name" value="N-terminal nucleophile aminohydrolases (Ntn hydrolases)"/>
    <property type="match status" value="1"/>
</dbReference>
<dbReference type="EC" id="6.3.5.4" evidence="2"/>
<evidence type="ECO:0000313" key="11">
    <source>
        <dbReference type="EMBL" id="QHT02962.1"/>
    </source>
</evidence>
<dbReference type="PANTHER" id="PTHR11772:SF23">
    <property type="entry name" value="ASPARAGINE SYNTHETASE [GLUTAMINE-HYDROLYZING]"/>
    <property type="match status" value="1"/>
</dbReference>
<dbReference type="InterPro" id="IPR001962">
    <property type="entry name" value="Asn_synthase"/>
</dbReference>
<dbReference type="Gene3D" id="3.60.20.10">
    <property type="entry name" value="Glutamine Phosphoribosylpyrophosphate, subunit 1, domain 1"/>
    <property type="match status" value="1"/>
</dbReference>
<dbReference type="GO" id="GO:0005524">
    <property type="term" value="F:ATP binding"/>
    <property type="evidence" value="ECO:0007669"/>
    <property type="project" value="UniProtKB-KW"/>
</dbReference>
<dbReference type="GO" id="GO:0005829">
    <property type="term" value="C:cytosol"/>
    <property type="evidence" value="ECO:0007669"/>
    <property type="project" value="TreeGrafter"/>
</dbReference>
<accession>A0A6C0CFN0</accession>
<keyword evidence="4" id="KW-0028">Amino-acid biosynthesis</keyword>
<dbReference type="InterPro" id="IPR029055">
    <property type="entry name" value="Ntn_hydrolases_N"/>
</dbReference>
<evidence type="ECO:0000256" key="3">
    <source>
        <dbReference type="ARBA" id="ARBA00022598"/>
    </source>
</evidence>
<dbReference type="InterPro" id="IPR017932">
    <property type="entry name" value="GATase_2_dom"/>
</dbReference>
<evidence type="ECO:0000259" key="10">
    <source>
        <dbReference type="PROSITE" id="PS51278"/>
    </source>
</evidence>
<keyword evidence="5" id="KW-0547">Nucleotide-binding</keyword>
<dbReference type="Pfam" id="PF00733">
    <property type="entry name" value="Asn_synthase"/>
    <property type="match status" value="2"/>
</dbReference>
<name>A0A6C0CFN0_9ZZZZ</name>
<evidence type="ECO:0000256" key="9">
    <source>
        <dbReference type="ARBA" id="ARBA00048741"/>
    </source>
</evidence>
<dbReference type="PROSITE" id="PS51278">
    <property type="entry name" value="GATASE_TYPE_2"/>
    <property type="match status" value="1"/>
</dbReference>
<dbReference type="EMBL" id="MN739403">
    <property type="protein sequence ID" value="QHT02962.1"/>
    <property type="molecule type" value="Genomic_DNA"/>
</dbReference>
<protein>
    <recommendedName>
        <fullName evidence="2">asparagine synthase (glutamine-hydrolyzing)</fullName>
        <ecNumber evidence="2">6.3.5.4</ecNumber>
    </recommendedName>
    <alternativeName>
        <fullName evidence="8">Glutamine-dependent asparagine synthetase</fullName>
    </alternativeName>
</protein>
<keyword evidence="6" id="KW-0067">ATP-binding</keyword>
<keyword evidence="7" id="KW-0061">Asparagine biosynthesis</keyword>
<dbReference type="GO" id="GO:0006529">
    <property type="term" value="P:asparagine biosynthetic process"/>
    <property type="evidence" value="ECO:0007669"/>
    <property type="project" value="UniProtKB-KW"/>
</dbReference>
<keyword evidence="3" id="KW-0436">Ligase</keyword>
<reference evidence="11" key="1">
    <citation type="journal article" date="2020" name="Nature">
        <title>Giant virus diversity and host interactions through global metagenomics.</title>
        <authorList>
            <person name="Schulz F."/>
            <person name="Roux S."/>
            <person name="Paez-Espino D."/>
            <person name="Jungbluth S."/>
            <person name="Walsh D.A."/>
            <person name="Denef V.J."/>
            <person name="McMahon K.D."/>
            <person name="Konstantinidis K.T."/>
            <person name="Eloe-Fadrosh E.A."/>
            <person name="Kyrpides N.C."/>
            <person name="Woyke T."/>
        </authorList>
    </citation>
    <scope>NUCLEOTIDE SEQUENCE</scope>
    <source>
        <strain evidence="11">GVMAG-M-3300020727-4</strain>
    </source>
</reference>
<evidence type="ECO:0000256" key="2">
    <source>
        <dbReference type="ARBA" id="ARBA00012737"/>
    </source>
</evidence>
<dbReference type="InterPro" id="IPR050795">
    <property type="entry name" value="Asn_Synthetase"/>
</dbReference>
<comment type="pathway">
    <text evidence="1">Amino-acid biosynthesis; L-asparagine biosynthesis; L-asparagine from L-aspartate (L-Gln route): step 1/1.</text>
</comment>
<dbReference type="Pfam" id="PF13537">
    <property type="entry name" value="GATase_7"/>
    <property type="match status" value="1"/>
</dbReference>
<evidence type="ECO:0000256" key="7">
    <source>
        <dbReference type="ARBA" id="ARBA00022888"/>
    </source>
</evidence>
<feature type="domain" description="Glutamine amidotransferase type-2" evidence="10">
    <location>
        <begin position="2"/>
        <end position="186"/>
    </location>
</feature>
<dbReference type="AlphaFoldDB" id="A0A6C0CFN0"/>
<evidence type="ECO:0000256" key="1">
    <source>
        <dbReference type="ARBA" id="ARBA00005187"/>
    </source>
</evidence>
<organism evidence="11">
    <name type="scientific">viral metagenome</name>
    <dbReference type="NCBI Taxonomy" id="1070528"/>
    <lineage>
        <taxon>unclassified sequences</taxon>
        <taxon>metagenomes</taxon>
        <taxon>organismal metagenomes</taxon>
    </lineage>
</organism>
<dbReference type="InterPro" id="IPR006426">
    <property type="entry name" value="Asn_synth_AEB"/>
</dbReference>
<dbReference type="PANTHER" id="PTHR11772">
    <property type="entry name" value="ASPARAGINE SYNTHETASE"/>
    <property type="match status" value="1"/>
</dbReference>
<dbReference type="GO" id="GO:0004066">
    <property type="term" value="F:asparagine synthase (glutamine-hydrolyzing) activity"/>
    <property type="evidence" value="ECO:0007669"/>
    <property type="project" value="UniProtKB-EC"/>
</dbReference>
<dbReference type="SUPFAM" id="SSF52402">
    <property type="entry name" value="Adenine nucleotide alpha hydrolases-like"/>
    <property type="match status" value="1"/>
</dbReference>
<evidence type="ECO:0000256" key="6">
    <source>
        <dbReference type="ARBA" id="ARBA00022840"/>
    </source>
</evidence>
<evidence type="ECO:0000256" key="5">
    <source>
        <dbReference type="ARBA" id="ARBA00022741"/>
    </source>
</evidence>